<feature type="DNA-binding region" description="H-T-H motif" evidence="4">
    <location>
        <begin position="34"/>
        <end position="53"/>
    </location>
</feature>
<dbReference type="eggNOG" id="COG1309">
    <property type="taxonomic scope" value="Bacteria"/>
</dbReference>
<comment type="caution">
    <text evidence="6">The sequence shown here is derived from an EMBL/GenBank/DDBJ whole genome shotgun (WGS) entry which is preliminary data.</text>
</comment>
<dbReference type="InterPro" id="IPR001647">
    <property type="entry name" value="HTH_TetR"/>
</dbReference>
<evidence type="ECO:0000313" key="6">
    <source>
        <dbReference type="EMBL" id="EOH98004.1"/>
    </source>
</evidence>
<dbReference type="PROSITE" id="PS50977">
    <property type="entry name" value="HTH_TETR_2"/>
    <property type="match status" value="1"/>
</dbReference>
<dbReference type="Proteomes" id="UP000013782">
    <property type="component" value="Unassembled WGS sequence"/>
</dbReference>
<organism evidence="6 7">
    <name type="scientific">Enterococcus pallens ATCC BAA-351</name>
    <dbReference type="NCBI Taxonomy" id="1158607"/>
    <lineage>
        <taxon>Bacteria</taxon>
        <taxon>Bacillati</taxon>
        <taxon>Bacillota</taxon>
        <taxon>Bacilli</taxon>
        <taxon>Lactobacillales</taxon>
        <taxon>Enterococcaceae</taxon>
        <taxon>Enterococcus</taxon>
    </lineage>
</organism>
<dbReference type="Pfam" id="PF17922">
    <property type="entry name" value="TetR_C_17"/>
    <property type="match status" value="1"/>
</dbReference>
<keyword evidence="7" id="KW-1185">Reference proteome</keyword>
<keyword evidence="3" id="KW-0804">Transcription</keyword>
<dbReference type="RefSeq" id="WP_010755735.1">
    <property type="nucleotide sequence ID" value="NZ_ASWD01000002.1"/>
</dbReference>
<dbReference type="SUPFAM" id="SSF48498">
    <property type="entry name" value="Tetracyclin repressor-like, C-terminal domain"/>
    <property type="match status" value="1"/>
</dbReference>
<dbReference type="AlphaFoldDB" id="R2TCT2"/>
<dbReference type="PANTHER" id="PTHR47506">
    <property type="entry name" value="TRANSCRIPTIONAL REGULATORY PROTEIN"/>
    <property type="match status" value="1"/>
</dbReference>
<evidence type="ECO:0000256" key="1">
    <source>
        <dbReference type="ARBA" id="ARBA00023015"/>
    </source>
</evidence>
<dbReference type="SUPFAM" id="SSF46689">
    <property type="entry name" value="Homeodomain-like"/>
    <property type="match status" value="1"/>
</dbReference>
<dbReference type="EMBL" id="AJAQ01000001">
    <property type="protein sequence ID" value="EOH98004.1"/>
    <property type="molecule type" value="Genomic_DNA"/>
</dbReference>
<dbReference type="Gene3D" id="1.10.357.10">
    <property type="entry name" value="Tetracycline Repressor, domain 2"/>
    <property type="match status" value="1"/>
</dbReference>
<dbReference type="PRINTS" id="PR00455">
    <property type="entry name" value="HTHTETR"/>
</dbReference>
<accession>R2TCT2</accession>
<dbReference type="HOGENOM" id="CLU_069356_15_12_9"/>
<evidence type="ECO:0000313" key="7">
    <source>
        <dbReference type="Proteomes" id="UP000013782"/>
    </source>
</evidence>
<dbReference type="GO" id="GO:0003677">
    <property type="term" value="F:DNA binding"/>
    <property type="evidence" value="ECO:0007669"/>
    <property type="project" value="UniProtKB-UniRule"/>
</dbReference>
<keyword evidence="1" id="KW-0805">Transcription regulation</keyword>
<dbReference type="PATRIC" id="fig|1158607.3.peg.678"/>
<feature type="domain" description="HTH tetR-type" evidence="5">
    <location>
        <begin position="11"/>
        <end position="71"/>
    </location>
</feature>
<proteinExistence type="predicted"/>
<dbReference type="Pfam" id="PF00440">
    <property type="entry name" value="TetR_N"/>
    <property type="match status" value="1"/>
</dbReference>
<sequence length="201" mass="23178">MKNNSNEERKRQKREAILESARNVFAKKGLIDVTMKDIIDACGISRGGIYLYFDSVDAIFIETVKRRNSRKFDSIRSAIKENQPFDELLDTYFNSHKERLLNSINDSILRAMYEYYFTHKSEEDREFQQAQMAATKQTIYEILELGVQQGVLTDQPLDTLAENFMFVIEGLSVLALIGDITEAQIDSQFSLMKSLLPKNLN</sequence>
<reference evidence="6 7" key="1">
    <citation type="submission" date="2013-02" db="EMBL/GenBank/DDBJ databases">
        <title>The Genome Sequence of Enterococcus pallens BAA-351.</title>
        <authorList>
            <consortium name="The Broad Institute Genome Sequencing Platform"/>
            <consortium name="The Broad Institute Genome Sequencing Center for Infectious Disease"/>
            <person name="Earl A.M."/>
            <person name="Gilmore M.S."/>
            <person name="Lebreton F."/>
            <person name="Walker B."/>
            <person name="Young S.K."/>
            <person name="Zeng Q."/>
            <person name="Gargeya S."/>
            <person name="Fitzgerald M."/>
            <person name="Haas B."/>
            <person name="Abouelleil A."/>
            <person name="Alvarado L."/>
            <person name="Arachchi H.M."/>
            <person name="Berlin A.M."/>
            <person name="Chapman S.B."/>
            <person name="Dewar J."/>
            <person name="Goldberg J."/>
            <person name="Griggs A."/>
            <person name="Gujja S."/>
            <person name="Hansen M."/>
            <person name="Howarth C."/>
            <person name="Imamovic A."/>
            <person name="Larimer J."/>
            <person name="McCowan C."/>
            <person name="Murphy C."/>
            <person name="Neiman D."/>
            <person name="Pearson M."/>
            <person name="Priest M."/>
            <person name="Roberts A."/>
            <person name="Saif S."/>
            <person name="Shea T."/>
            <person name="Sisk P."/>
            <person name="Sykes S."/>
            <person name="Wortman J."/>
            <person name="Nusbaum C."/>
            <person name="Birren B."/>
        </authorList>
    </citation>
    <scope>NUCLEOTIDE SEQUENCE [LARGE SCALE GENOMIC DNA]</scope>
    <source>
        <strain evidence="6 7">ATCC BAA-351</strain>
    </source>
</reference>
<dbReference type="PANTHER" id="PTHR47506:SF6">
    <property type="entry name" value="HTH-TYPE TRANSCRIPTIONAL REPRESSOR NEMR"/>
    <property type="match status" value="1"/>
</dbReference>
<evidence type="ECO:0000259" key="5">
    <source>
        <dbReference type="PROSITE" id="PS50977"/>
    </source>
</evidence>
<dbReference type="Gene3D" id="1.10.10.60">
    <property type="entry name" value="Homeodomain-like"/>
    <property type="match status" value="1"/>
</dbReference>
<evidence type="ECO:0000256" key="4">
    <source>
        <dbReference type="PROSITE-ProRule" id="PRU00335"/>
    </source>
</evidence>
<gene>
    <name evidence="6" type="ORF">UAU_00673</name>
</gene>
<dbReference type="InterPro" id="IPR036271">
    <property type="entry name" value="Tet_transcr_reg_TetR-rel_C_sf"/>
</dbReference>
<dbReference type="InterPro" id="IPR009057">
    <property type="entry name" value="Homeodomain-like_sf"/>
</dbReference>
<dbReference type="STRING" id="160454.RV10_GL004608"/>
<dbReference type="OrthoDB" id="9814703at2"/>
<name>R2TCT2_9ENTE</name>
<evidence type="ECO:0000256" key="2">
    <source>
        <dbReference type="ARBA" id="ARBA00023125"/>
    </source>
</evidence>
<evidence type="ECO:0000256" key="3">
    <source>
        <dbReference type="ARBA" id="ARBA00023163"/>
    </source>
</evidence>
<protein>
    <recommendedName>
        <fullName evidence="5">HTH tetR-type domain-containing protein</fullName>
    </recommendedName>
</protein>
<dbReference type="InterPro" id="IPR041612">
    <property type="entry name" value="YfiR_C"/>
</dbReference>
<keyword evidence="2 4" id="KW-0238">DNA-binding</keyword>